<protein>
    <recommendedName>
        <fullName evidence="4">Amino acid transporter transmembrane domain-containing protein</fullName>
    </recommendedName>
</protein>
<accession>G4Z153</accession>
<keyword evidence="1" id="KW-0472">Membrane</keyword>
<name>G4Z153_PHYSP</name>
<sequence>MPDNFSRVGPVLVTICMTSTVFTNLYAVVAIYCVMLLSSTGIKTSSDQDAWCMDNGCACAGCSGVFIPDIIGVAVIMYGMRGHPIPPSPELKFLLTADMFGKLRRGR</sequence>
<dbReference type="GeneID" id="20638023"/>
<keyword evidence="1" id="KW-1133">Transmembrane helix</keyword>
<keyword evidence="1" id="KW-0812">Transmembrane</keyword>
<proteinExistence type="predicted"/>
<keyword evidence="3" id="KW-1185">Reference proteome</keyword>
<dbReference type="Proteomes" id="UP000002640">
    <property type="component" value="Unassembled WGS sequence"/>
</dbReference>
<dbReference type="EMBL" id="JH159152">
    <property type="protein sequence ID" value="EGZ24054.1"/>
    <property type="molecule type" value="Genomic_DNA"/>
</dbReference>
<feature type="transmembrane region" description="Helical" evidence="1">
    <location>
        <begin position="12"/>
        <end position="37"/>
    </location>
</feature>
<dbReference type="RefSeq" id="XP_009519342.1">
    <property type="nucleotide sequence ID" value="XM_009521047.1"/>
</dbReference>
<evidence type="ECO:0008006" key="4">
    <source>
        <dbReference type="Google" id="ProtNLM"/>
    </source>
</evidence>
<gene>
    <name evidence="2" type="ORF">PHYSODRAFT_250293</name>
</gene>
<dbReference type="InParanoid" id="G4Z153"/>
<evidence type="ECO:0000313" key="3">
    <source>
        <dbReference type="Proteomes" id="UP000002640"/>
    </source>
</evidence>
<reference evidence="2 3" key="1">
    <citation type="journal article" date="2006" name="Science">
        <title>Phytophthora genome sequences uncover evolutionary origins and mechanisms of pathogenesis.</title>
        <authorList>
            <person name="Tyler B.M."/>
            <person name="Tripathy S."/>
            <person name="Zhang X."/>
            <person name="Dehal P."/>
            <person name="Jiang R.H."/>
            <person name="Aerts A."/>
            <person name="Arredondo F.D."/>
            <person name="Baxter L."/>
            <person name="Bensasson D."/>
            <person name="Beynon J.L."/>
            <person name="Chapman J."/>
            <person name="Damasceno C.M."/>
            <person name="Dorrance A.E."/>
            <person name="Dou D."/>
            <person name="Dickerman A.W."/>
            <person name="Dubchak I.L."/>
            <person name="Garbelotto M."/>
            <person name="Gijzen M."/>
            <person name="Gordon S.G."/>
            <person name="Govers F."/>
            <person name="Grunwald N.J."/>
            <person name="Huang W."/>
            <person name="Ivors K.L."/>
            <person name="Jones R.W."/>
            <person name="Kamoun S."/>
            <person name="Krampis K."/>
            <person name="Lamour K.H."/>
            <person name="Lee M.K."/>
            <person name="McDonald W.H."/>
            <person name="Medina M."/>
            <person name="Meijer H.J."/>
            <person name="Nordberg E.K."/>
            <person name="Maclean D.J."/>
            <person name="Ospina-Giraldo M.D."/>
            <person name="Morris P.F."/>
            <person name="Phuntumart V."/>
            <person name="Putnam N.H."/>
            <person name="Rash S."/>
            <person name="Rose J.K."/>
            <person name="Sakihama Y."/>
            <person name="Salamov A.A."/>
            <person name="Savidor A."/>
            <person name="Scheuring C.F."/>
            <person name="Smith B.M."/>
            <person name="Sobral B.W."/>
            <person name="Terry A."/>
            <person name="Torto-Alalibo T.A."/>
            <person name="Win J."/>
            <person name="Xu Z."/>
            <person name="Zhang H."/>
            <person name="Grigoriev I.V."/>
            <person name="Rokhsar D.S."/>
            <person name="Boore J.L."/>
        </authorList>
    </citation>
    <scope>NUCLEOTIDE SEQUENCE [LARGE SCALE GENOMIC DNA]</scope>
    <source>
        <strain evidence="2 3">P6497</strain>
    </source>
</reference>
<dbReference type="AlphaFoldDB" id="G4Z153"/>
<evidence type="ECO:0000256" key="1">
    <source>
        <dbReference type="SAM" id="Phobius"/>
    </source>
</evidence>
<evidence type="ECO:0000313" key="2">
    <source>
        <dbReference type="EMBL" id="EGZ24054.1"/>
    </source>
</evidence>
<organism evidence="2 3">
    <name type="scientific">Phytophthora sojae (strain P6497)</name>
    <name type="common">Soybean stem and root rot agent</name>
    <name type="synonym">Phytophthora megasperma f. sp. glycines</name>
    <dbReference type="NCBI Taxonomy" id="1094619"/>
    <lineage>
        <taxon>Eukaryota</taxon>
        <taxon>Sar</taxon>
        <taxon>Stramenopiles</taxon>
        <taxon>Oomycota</taxon>
        <taxon>Peronosporomycetes</taxon>
        <taxon>Peronosporales</taxon>
        <taxon>Peronosporaceae</taxon>
        <taxon>Phytophthora</taxon>
    </lineage>
</organism>
<dbReference type="KEGG" id="psoj:PHYSODRAFT_250293"/>